<accession>A0A3R7PV20</accession>
<dbReference type="CDD" id="cd00051">
    <property type="entry name" value="EFh"/>
    <property type="match status" value="1"/>
</dbReference>
<gene>
    <name evidence="3" type="ORF">C7M84_003405</name>
</gene>
<dbReference type="InterPro" id="IPR011992">
    <property type="entry name" value="EF-hand-dom_pair"/>
</dbReference>
<dbReference type="Gene3D" id="1.10.238.10">
    <property type="entry name" value="EF-hand"/>
    <property type="match status" value="1"/>
</dbReference>
<sequence>MTLQLFTIITRGGPTVVEALYRHKSSLETIFRLIDKDNSGYISMDEFSETCELLSRHIDVPIPKEDITDLARSIDINKDGYIDFNEFLECFIRLSRGFATSTAVYTVGFACFASCFTVPSGTFRFHAVMGEDEYKVSHVDCMR</sequence>
<dbReference type="InterPro" id="IPR018247">
    <property type="entry name" value="EF_Hand_1_Ca_BS"/>
</dbReference>
<evidence type="ECO:0000259" key="2">
    <source>
        <dbReference type="PROSITE" id="PS50222"/>
    </source>
</evidence>
<evidence type="ECO:0000256" key="1">
    <source>
        <dbReference type="ARBA" id="ARBA00022837"/>
    </source>
</evidence>
<dbReference type="SMART" id="SM00054">
    <property type="entry name" value="EFh"/>
    <property type="match status" value="2"/>
</dbReference>
<dbReference type="PROSITE" id="PS00018">
    <property type="entry name" value="EF_HAND_1"/>
    <property type="match status" value="2"/>
</dbReference>
<dbReference type="AlphaFoldDB" id="A0A3R7PV20"/>
<feature type="domain" description="EF-hand" evidence="2">
    <location>
        <begin position="22"/>
        <end position="57"/>
    </location>
</feature>
<evidence type="ECO:0000313" key="3">
    <source>
        <dbReference type="EMBL" id="ROT77890.1"/>
    </source>
</evidence>
<dbReference type="OrthoDB" id="442428at2759"/>
<dbReference type="GO" id="GO:0005509">
    <property type="term" value="F:calcium ion binding"/>
    <property type="evidence" value="ECO:0007669"/>
    <property type="project" value="InterPro"/>
</dbReference>
<comment type="caution">
    <text evidence="3">The sequence shown here is derived from an EMBL/GenBank/DDBJ whole genome shotgun (WGS) entry which is preliminary data.</text>
</comment>
<name>A0A3R7PV20_PENVA</name>
<organism evidence="3 4">
    <name type="scientific">Penaeus vannamei</name>
    <name type="common">Whiteleg shrimp</name>
    <name type="synonym">Litopenaeus vannamei</name>
    <dbReference type="NCBI Taxonomy" id="6689"/>
    <lineage>
        <taxon>Eukaryota</taxon>
        <taxon>Metazoa</taxon>
        <taxon>Ecdysozoa</taxon>
        <taxon>Arthropoda</taxon>
        <taxon>Crustacea</taxon>
        <taxon>Multicrustacea</taxon>
        <taxon>Malacostraca</taxon>
        <taxon>Eumalacostraca</taxon>
        <taxon>Eucarida</taxon>
        <taxon>Decapoda</taxon>
        <taxon>Dendrobranchiata</taxon>
        <taxon>Penaeoidea</taxon>
        <taxon>Penaeidae</taxon>
        <taxon>Penaeus</taxon>
    </lineage>
</organism>
<keyword evidence="1" id="KW-0106">Calcium</keyword>
<dbReference type="Proteomes" id="UP000283509">
    <property type="component" value="Unassembled WGS sequence"/>
</dbReference>
<feature type="domain" description="EF-hand" evidence="2">
    <location>
        <begin position="62"/>
        <end position="97"/>
    </location>
</feature>
<dbReference type="PROSITE" id="PS50222">
    <property type="entry name" value="EF_HAND_2"/>
    <property type="match status" value="2"/>
</dbReference>
<protein>
    <recommendedName>
        <fullName evidence="2">EF-hand domain-containing protein</fullName>
    </recommendedName>
</protein>
<reference evidence="3 4" key="2">
    <citation type="submission" date="2019-01" db="EMBL/GenBank/DDBJ databases">
        <title>The decoding of complex shrimp genome reveals the adaptation for benthos swimmer, frequently molting mechanism and breeding impact on genome.</title>
        <authorList>
            <person name="Sun Y."/>
            <person name="Gao Y."/>
            <person name="Yu Y."/>
        </authorList>
    </citation>
    <scope>NUCLEOTIDE SEQUENCE [LARGE SCALE GENOMIC DNA]</scope>
    <source>
        <tissue evidence="3">Muscle</tissue>
    </source>
</reference>
<proteinExistence type="predicted"/>
<dbReference type="InterPro" id="IPR002048">
    <property type="entry name" value="EF_hand_dom"/>
</dbReference>
<dbReference type="STRING" id="6689.A0A3R7PV20"/>
<dbReference type="EMBL" id="QCYY01001461">
    <property type="protein sequence ID" value="ROT77890.1"/>
    <property type="molecule type" value="Genomic_DNA"/>
</dbReference>
<dbReference type="SUPFAM" id="SSF47473">
    <property type="entry name" value="EF-hand"/>
    <property type="match status" value="1"/>
</dbReference>
<evidence type="ECO:0000313" key="4">
    <source>
        <dbReference type="Proteomes" id="UP000283509"/>
    </source>
</evidence>
<reference evidence="3 4" key="1">
    <citation type="submission" date="2018-04" db="EMBL/GenBank/DDBJ databases">
        <authorList>
            <person name="Zhang X."/>
            <person name="Yuan J."/>
            <person name="Li F."/>
            <person name="Xiang J."/>
        </authorList>
    </citation>
    <scope>NUCLEOTIDE SEQUENCE [LARGE SCALE GENOMIC DNA]</scope>
    <source>
        <tissue evidence="3">Muscle</tissue>
    </source>
</reference>
<dbReference type="Pfam" id="PF13499">
    <property type="entry name" value="EF-hand_7"/>
    <property type="match status" value="1"/>
</dbReference>
<keyword evidence="4" id="KW-1185">Reference proteome</keyword>